<evidence type="ECO:0000259" key="2">
    <source>
        <dbReference type="SMART" id="SM00914"/>
    </source>
</evidence>
<dbReference type="Pfam" id="PF08858">
    <property type="entry name" value="IDEAL"/>
    <property type="match status" value="1"/>
</dbReference>
<keyword evidence="4" id="KW-1185">Reference proteome</keyword>
<dbReference type="PIRSF" id="PIRSF007165">
    <property type="entry name" value="UCP007165"/>
    <property type="match status" value="1"/>
</dbReference>
<dbReference type="InterPro" id="IPR014963">
    <property type="entry name" value="UPF0302_N"/>
</dbReference>
<name>A0A1G8C772_9BACI</name>
<dbReference type="HAMAP" id="MF_00760">
    <property type="entry name" value="UPF0302"/>
    <property type="match status" value="1"/>
</dbReference>
<reference evidence="3 4" key="1">
    <citation type="submission" date="2016-10" db="EMBL/GenBank/DDBJ databases">
        <authorList>
            <person name="de Groot N.N."/>
        </authorList>
    </citation>
    <scope>NUCLEOTIDE SEQUENCE [LARGE SCALE GENOMIC DNA]</scope>
    <source>
        <strain evidence="4">P4B,CCM 7963,CECT 7998,DSM 25260,IBRC-M 10614,KCTC 13821</strain>
    </source>
</reference>
<dbReference type="EMBL" id="FNDU01000001">
    <property type="protein sequence ID" value="SDH41222.1"/>
    <property type="molecule type" value="Genomic_DNA"/>
</dbReference>
<dbReference type="InterPro" id="IPR027393">
    <property type="entry name" value="Virus_scaffolding_prot_C"/>
</dbReference>
<dbReference type="OrthoDB" id="2155814at2"/>
<proteinExistence type="inferred from homology"/>
<evidence type="ECO:0000313" key="3">
    <source>
        <dbReference type="EMBL" id="SDH41222.1"/>
    </source>
</evidence>
<dbReference type="Proteomes" id="UP000199017">
    <property type="component" value="Unassembled WGS sequence"/>
</dbReference>
<dbReference type="Gene3D" id="3.40.1530.30">
    <property type="entry name" value="Uncharacterised family UPF0302, N-terminal domain"/>
    <property type="match status" value="1"/>
</dbReference>
<protein>
    <recommendedName>
        <fullName evidence="1">UPF0302 protein SAMN05216352_101215</fullName>
    </recommendedName>
</protein>
<evidence type="ECO:0000256" key="1">
    <source>
        <dbReference type="HAMAP-Rule" id="MF_00760"/>
    </source>
</evidence>
<dbReference type="SMART" id="SM00914">
    <property type="entry name" value="IDEAL"/>
    <property type="match status" value="1"/>
</dbReference>
<dbReference type="STRING" id="930129.SAMN05216352_101215"/>
<dbReference type="InterPro" id="IPR038091">
    <property type="entry name" value="UPF0302_N_sf"/>
</dbReference>
<accession>A0A1G8C772</accession>
<dbReference type="NCBIfam" id="NF002965">
    <property type="entry name" value="PRK03636.1"/>
    <property type="match status" value="1"/>
</dbReference>
<dbReference type="InterPro" id="IPR011188">
    <property type="entry name" value="UPF0302"/>
</dbReference>
<feature type="domain" description="IDEAL" evidence="2">
    <location>
        <begin position="139"/>
        <end position="175"/>
    </location>
</feature>
<dbReference type="InterPro" id="IPR014957">
    <property type="entry name" value="IDEAL_dom"/>
</dbReference>
<comment type="similarity">
    <text evidence="1">Belongs to the UPF0302 family.</text>
</comment>
<sequence length="184" mass="21806">MNSAISTIEKRGFLKWLLKGQHIKRREYAWILNYLLSDSNLLEHVHFVEKAEFCPKAIILSAEGLSNIPFSFHKHQYVTMDTERSFHDIRLHPDEELYVQLNFDDVDFQRHYVSVLEENPYLPGRGQEKLLLEVVADIILNQALIDFKLQTLREKIDKALEEKNKEEFYAYSQELLELKRSIEP</sequence>
<dbReference type="RefSeq" id="WP_091579687.1">
    <property type="nucleotide sequence ID" value="NZ_FNDU01000001.1"/>
</dbReference>
<dbReference type="AlphaFoldDB" id="A0A1G8C772"/>
<dbReference type="Gene3D" id="4.10.810.10">
    <property type="entry name" value="Virus Scaffolding Protein, Chain A"/>
    <property type="match status" value="1"/>
</dbReference>
<gene>
    <name evidence="3" type="ORF">SAMN05216352_101215</name>
</gene>
<evidence type="ECO:0000313" key="4">
    <source>
        <dbReference type="Proteomes" id="UP000199017"/>
    </source>
</evidence>
<dbReference type="Pfam" id="PF08864">
    <property type="entry name" value="UPF0302"/>
    <property type="match status" value="1"/>
</dbReference>
<organism evidence="3 4">
    <name type="scientific">Alteribacillus bidgolensis</name>
    <dbReference type="NCBI Taxonomy" id="930129"/>
    <lineage>
        <taxon>Bacteria</taxon>
        <taxon>Bacillati</taxon>
        <taxon>Bacillota</taxon>
        <taxon>Bacilli</taxon>
        <taxon>Bacillales</taxon>
        <taxon>Bacillaceae</taxon>
        <taxon>Alteribacillus</taxon>
    </lineage>
</organism>